<protein>
    <submittedName>
        <fullName evidence="1">Biotin carboxyl carrier protein</fullName>
    </submittedName>
</protein>
<reference evidence="1 2" key="1">
    <citation type="submission" date="2023-07" db="EMBL/GenBank/DDBJ databases">
        <title>Genomic Encyclopedia of Type Strains, Phase IV (KMG-IV): sequencing the most valuable type-strain genomes for metagenomic binning, comparative biology and taxonomic classification.</title>
        <authorList>
            <person name="Goeker M."/>
        </authorList>
    </citation>
    <scope>NUCLEOTIDE SEQUENCE [LARGE SCALE GENOMIC DNA]</scope>
    <source>
        <strain evidence="1 2">DSM 19092</strain>
    </source>
</reference>
<evidence type="ECO:0000313" key="2">
    <source>
        <dbReference type="Proteomes" id="UP001225646"/>
    </source>
</evidence>
<dbReference type="RefSeq" id="WP_235357059.1">
    <property type="nucleotide sequence ID" value="NZ_JAUSTR010000005.1"/>
</dbReference>
<evidence type="ECO:0000313" key="1">
    <source>
        <dbReference type="EMBL" id="MDQ0162679.1"/>
    </source>
</evidence>
<proteinExistence type="predicted"/>
<accession>A0ABT9VP57</accession>
<dbReference type="EMBL" id="JAUSTR010000005">
    <property type="protein sequence ID" value="MDQ0162679.1"/>
    <property type="molecule type" value="Genomic_DNA"/>
</dbReference>
<name>A0ABT9VP57_9BACI</name>
<dbReference type="Proteomes" id="UP001225646">
    <property type="component" value="Unassembled WGS sequence"/>
</dbReference>
<sequence length="93" mass="10266">MIKKDVVTSRWGNKEIVTSPSYGVIKSIFIPSKTRIYEWEPLISIQTDEGKEMQISVGANGVIESFAVKVGDRVIPGSVLAYINEDKLVSGNH</sequence>
<organism evidence="1 2">
    <name type="scientific">Aeribacillus alveayuensis</name>
    <dbReference type="NCBI Taxonomy" id="279215"/>
    <lineage>
        <taxon>Bacteria</taxon>
        <taxon>Bacillati</taxon>
        <taxon>Bacillota</taxon>
        <taxon>Bacilli</taxon>
        <taxon>Bacillales</taxon>
        <taxon>Bacillaceae</taxon>
        <taxon>Aeribacillus</taxon>
    </lineage>
</organism>
<comment type="caution">
    <text evidence="1">The sequence shown here is derived from an EMBL/GenBank/DDBJ whole genome shotgun (WGS) entry which is preliminary data.</text>
</comment>
<dbReference type="SUPFAM" id="SSF51230">
    <property type="entry name" value="Single hybrid motif"/>
    <property type="match status" value="1"/>
</dbReference>
<dbReference type="InterPro" id="IPR011053">
    <property type="entry name" value="Single_hybrid_motif"/>
</dbReference>
<gene>
    <name evidence="1" type="ORF">J2S06_001756</name>
</gene>
<dbReference type="Gene3D" id="2.40.50.100">
    <property type="match status" value="1"/>
</dbReference>
<keyword evidence="2" id="KW-1185">Reference proteome</keyword>